<evidence type="ECO:0000313" key="3">
    <source>
        <dbReference type="Proteomes" id="UP000005808"/>
    </source>
</evidence>
<proteinExistence type="predicted"/>
<evidence type="ECO:0000313" key="2">
    <source>
        <dbReference type="EMBL" id="EHP37849.1"/>
    </source>
</evidence>
<dbReference type="Proteomes" id="UP000005808">
    <property type="component" value="Unassembled WGS sequence"/>
</dbReference>
<accession>H1SHZ8</accession>
<gene>
    <name evidence="2" type="ORF">OR16_40514</name>
</gene>
<name>H1SHZ8_9BURK</name>
<reference evidence="2 3" key="1">
    <citation type="journal article" date="2012" name="J. Bacteriol.">
        <title>De Novo Genome Project of Cupriavidus basilensis OR16.</title>
        <authorList>
            <person name="Cserhati M."/>
            <person name="Kriszt B."/>
            <person name="Szoboszlay S."/>
            <person name="Toth A."/>
            <person name="Szabo I."/>
            <person name="Tancsics A."/>
            <person name="Nagy I."/>
            <person name="Horvath B."/>
            <person name="Nagy I."/>
            <person name="Kukolya J."/>
        </authorList>
    </citation>
    <scope>NUCLEOTIDE SEQUENCE [LARGE SCALE GENOMIC DNA]</scope>
    <source>
        <strain evidence="2 3">OR16</strain>
    </source>
</reference>
<feature type="region of interest" description="Disordered" evidence="1">
    <location>
        <begin position="45"/>
        <end position="86"/>
    </location>
</feature>
<protein>
    <submittedName>
        <fullName evidence="2">Uncharacterized protein</fullName>
    </submittedName>
</protein>
<dbReference type="EMBL" id="AHJE01000175">
    <property type="protein sequence ID" value="EHP37849.1"/>
    <property type="molecule type" value="Genomic_DNA"/>
</dbReference>
<feature type="compositionally biased region" description="Basic and acidic residues" evidence="1">
    <location>
        <begin position="62"/>
        <end position="73"/>
    </location>
</feature>
<sequence>MREQLAVHIEQRAGVGKAHAGARHHGALEGVAMNVHDAGQYQQVARIESRSRRAGRPGEATAAEREGRRRDAVGGEDAPAAQAGKGGVKCVIGIHAGDLSAGR</sequence>
<evidence type="ECO:0000256" key="1">
    <source>
        <dbReference type="SAM" id="MobiDB-lite"/>
    </source>
</evidence>
<organism evidence="2 3">
    <name type="scientific">Cupriavidus basilensis OR16</name>
    <dbReference type="NCBI Taxonomy" id="1127483"/>
    <lineage>
        <taxon>Bacteria</taxon>
        <taxon>Pseudomonadati</taxon>
        <taxon>Pseudomonadota</taxon>
        <taxon>Betaproteobacteria</taxon>
        <taxon>Burkholderiales</taxon>
        <taxon>Burkholderiaceae</taxon>
        <taxon>Cupriavidus</taxon>
    </lineage>
</organism>
<comment type="caution">
    <text evidence="2">The sequence shown here is derived from an EMBL/GenBank/DDBJ whole genome shotgun (WGS) entry which is preliminary data.</text>
</comment>
<dbReference type="AlphaFoldDB" id="H1SHZ8"/>